<organism evidence="2">
    <name type="scientific">Rhipicephalus appendiculatus</name>
    <name type="common">Brown ear tick</name>
    <dbReference type="NCBI Taxonomy" id="34631"/>
    <lineage>
        <taxon>Eukaryota</taxon>
        <taxon>Metazoa</taxon>
        <taxon>Ecdysozoa</taxon>
        <taxon>Arthropoda</taxon>
        <taxon>Chelicerata</taxon>
        <taxon>Arachnida</taxon>
        <taxon>Acari</taxon>
        <taxon>Parasitiformes</taxon>
        <taxon>Ixodida</taxon>
        <taxon>Ixodoidea</taxon>
        <taxon>Ixodidae</taxon>
        <taxon>Rhipicephalinae</taxon>
        <taxon>Rhipicephalus</taxon>
        <taxon>Rhipicephalus</taxon>
    </lineage>
</organism>
<keyword evidence="1" id="KW-0812">Transmembrane</keyword>
<dbReference type="EMBL" id="GEDV01000842">
    <property type="protein sequence ID" value="JAP87715.1"/>
    <property type="molecule type" value="Transcribed_RNA"/>
</dbReference>
<keyword evidence="1" id="KW-0472">Membrane</keyword>
<feature type="non-terminal residue" evidence="2">
    <location>
        <position position="1"/>
    </location>
</feature>
<name>A0A131ZA70_RHIAP</name>
<protein>
    <submittedName>
        <fullName evidence="2">Lipocalin</fullName>
    </submittedName>
</protein>
<reference evidence="2" key="1">
    <citation type="journal article" date="2016" name="Ticks Tick Borne Dis.">
        <title>De novo assembly and annotation of the salivary gland transcriptome of Rhipicephalus appendiculatus male and female ticks during blood feeding.</title>
        <authorList>
            <person name="de Castro M.H."/>
            <person name="de Klerk D."/>
            <person name="Pienaar R."/>
            <person name="Latif A.A."/>
            <person name="Rees D.J."/>
            <person name="Mans B.J."/>
        </authorList>
    </citation>
    <scope>NUCLEOTIDE SEQUENCE</scope>
    <source>
        <tissue evidence="2">Salivary glands</tissue>
    </source>
</reference>
<keyword evidence="1" id="KW-1133">Transmembrane helix</keyword>
<dbReference type="AlphaFoldDB" id="A0A131ZA70"/>
<proteinExistence type="predicted"/>
<accession>A0A131ZA70</accession>
<feature type="transmembrane region" description="Helical" evidence="1">
    <location>
        <begin position="12"/>
        <end position="33"/>
    </location>
</feature>
<evidence type="ECO:0000313" key="2">
    <source>
        <dbReference type="EMBL" id="JAP87715.1"/>
    </source>
</evidence>
<evidence type="ECO:0000256" key="1">
    <source>
        <dbReference type="SAM" id="Phobius"/>
    </source>
</evidence>
<sequence length="205" mass="24241">RDKLRIKPAVIWYTIVLSEMHKELLLAIFLLFFTDRLLPTRTSPPRSAICDIKHFLNTSLEIWTYRTSNPKDITCKVDVMSSINQHYITFTRSMILHKRRQKVQLRGEFFRLLPDRMTIYPPAFEEIMLYEAPSSSCAVFKVRIRFPGARIYYDLRVKKSDIGVHPGQDCKAKFLEVAPHSTVIYSPYCTRKHKWYDSLLPIRRN</sequence>